<feature type="coiled-coil region" evidence="1">
    <location>
        <begin position="55"/>
        <end position="82"/>
    </location>
</feature>
<dbReference type="KEGG" id="eiv:EIN_281970"/>
<proteinExistence type="predicted"/>
<gene>
    <name evidence="2" type="ORF">EIN_281970</name>
</gene>
<evidence type="ECO:0000313" key="3">
    <source>
        <dbReference type="Proteomes" id="UP000014680"/>
    </source>
</evidence>
<dbReference type="RefSeq" id="XP_004185172.1">
    <property type="nucleotide sequence ID" value="XM_004185124.1"/>
</dbReference>
<protein>
    <submittedName>
        <fullName evidence="2">Uncharacterized protein</fullName>
    </submittedName>
</protein>
<accession>A0A0A1U028</accession>
<organism evidence="2 3">
    <name type="scientific">Entamoeba invadens IP1</name>
    <dbReference type="NCBI Taxonomy" id="370355"/>
    <lineage>
        <taxon>Eukaryota</taxon>
        <taxon>Amoebozoa</taxon>
        <taxon>Evosea</taxon>
        <taxon>Archamoebae</taxon>
        <taxon>Mastigamoebida</taxon>
        <taxon>Entamoebidae</taxon>
        <taxon>Entamoeba</taxon>
    </lineage>
</organism>
<dbReference type="VEuPathDB" id="AmoebaDB:EIN_281970"/>
<dbReference type="GeneID" id="14884784"/>
<sequence>MTDRVYEAIISLLDAEYDELGENLLCAQNENTRLDRIIEKTQNSYVSQNTILIANKRLQAILRDRRTEIKDLQSQLSLLTSQSVSPSFEKSQSHLISSKSQNVESAPPLITNPFPIALIHSSLSPHQDNPLQTQPQEVVADKKSQIQLATIEQNLSSSINNTAKQNQTLTIPSIPVLQSNVVIPPIQLQGVVQPTYPHKKTTIKSKANTSIKTIDNISNNVINNTKTDEVINEKLEINVIGGANMLVDSKMVFGNENHSL</sequence>
<dbReference type="EMBL" id="KB207030">
    <property type="protein sequence ID" value="ELP85826.1"/>
    <property type="molecule type" value="Genomic_DNA"/>
</dbReference>
<reference evidence="2 3" key="1">
    <citation type="submission" date="2012-10" db="EMBL/GenBank/DDBJ databases">
        <authorList>
            <person name="Zafar N."/>
            <person name="Inman J."/>
            <person name="Hall N."/>
            <person name="Lorenzi H."/>
            <person name="Caler E."/>
        </authorList>
    </citation>
    <scope>NUCLEOTIDE SEQUENCE [LARGE SCALE GENOMIC DNA]</scope>
    <source>
        <strain evidence="2 3">IP1</strain>
    </source>
</reference>
<name>A0A0A1U028_ENTIV</name>
<dbReference type="Proteomes" id="UP000014680">
    <property type="component" value="Unassembled WGS sequence"/>
</dbReference>
<evidence type="ECO:0000256" key="1">
    <source>
        <dbReference type="SAM" id="Coils"/>
    </source>
</evidence>
<evidence type="ECO:0000313" key="2">
    <source>
        <dbReference type="EMBL" id="ELP85826.1"/>
    </source>
</evidence>
<dbReference type="AlphaFoldDB" id="A0A0A1U028"/>
<keyword evidence="3" id="KW-1185">Reference proteome</keyword>
<keyword evidence="1" id="KW-0175">Coiled coil</keyword>